<dbReference type="Pfam" id="PF14350">
    <property type="entry name" value="Beta_protein"/>
    <property type="match status" value="1"/>
</dbReference>
<sequence length="346" mass="38247">MSVPLYVPVLPTRPHAVSAYRALTPDIQRRIAPLWTLPPRPGFLPAPLAQRIRKESGDVTTAHRHGVGWLDAPFADDIEADVLSDALSPGWWDHRNLWPVTGPGRPAAQQSLALAVARRREDGLGLRVRLPGAWNDSTTSEVIDLLERLPPRYPVDLLLDLGTVLPDRPDAAKEGLRALDALVPLTSWRTVTAMAGGFPDPPSDFREGVPYEAPRSDWETWEEIQHSERSYLSRLIYGDYGIHPATYVAQVPPSRNGGPPWGVLRYTTARSYHLSKVPHGIKYDDTNREAAGSLTRLADFRGPGAGAGERWLRDRTQGMTSTGNHTVWNRVGNVQHLTFVARSLAG</sequence>
<dbReference type="KEGG" id="scya:EJ357_35485"/>
<proteinExistence type="predicted"/>
<dbReference type="InterPro" id="IPR025683">
    <property type="entry name" value="Protein_beta"/>
</dbReference>
<dbReference type="OrthoDB" id="4300514at2"/>
<dbReference type="EMBL" id="CP034539">
    <property type="protein sequence ID" value="AZQ38107.1"/>
    <property type="molecule type" value="Genomic_DNA"/>
</dbReference>
<dbReference type="AlphaFoldDB" id="A0A3Q9EYB7"/>
<name>A0A3Q9EYB7_9ACTN</name>
<dbReference type="Proteomes" id="UP000280298">
    <property type="component" value="Chromosome"/>
</dbReference>
<protein>
    <recommendedName>
        <fullName evidence="3">Beta protein</fullName>
    </recommendedName>
</protein>
<keyword evidence="2" id="KW-1185">Reference proteome</keyword>
<evidence type="ECO:0000313" key="2">
    <source>
        <dbReference type="Proteomes" id="UP000280298"/>
    </source>
</evidence>
<organism evidence="1 2">
    <name type="scientific">Streptomyces cyaneochromogenes</name>
    <dbReference type="NCBI Taxonomy" id="2496836"/>
    <lineage>
        <taxon>Bacteria</taxon>
        <taxon>Bacillati</taxon>
        <taxon>Actinomycetota</taxon>
        <taxon>Actinomycetes</taxon>
        <taxon>Kitasatosporales</taxon>
        <taxon>Streptomycetaceae</taxon>
        <taxon>Streptomyces</taxon>
    </lineage>
</organism>
<evidence type="ECO:0000313" key="1">
    <source>
        <dbReference type="EMBL" id="AZQ38107.1"/>
    </source>
</evidence>
<reference evidence="1 2" key="1">
    <citation type="journal article" date="2019" name="Int. J. Syst. Evol. Microbiol.">
        <title>Streptomyces cyaneochromogenes sp. nov., a blue pigment-producing actinomycete from manganese-contaminated soil.</title>
        <authorList>
            <person name="Tang X."/>
            <person name="Zhao J."/>
            <person name="Li K."/>
            <person name="Chen Z."/>
            <person name="Sun Y."/>
            <person name="Gao J."/>
        </authorList>
    </citation>
    <scope>NUCLEOTIDE SEQUENCE [LARGE SCALE GENOMIC DNA]</scope>
    <source>
        <strain evidence="1 2">MK-45</strain>
    </source>
</reference>
<accession>A0A3Q9EYB7</accession>
<evidence type="ECO:0008006" key="3">
    <source>
        <dbReference type="Google" id="ProtNLM"/>
    </source>
</evidence>
<gene>
    <name evidence="1" type="ORF">EJ357_35485</name>
</gene>
<dbReference type="RefSeq" id="WP_126395766.1">
    <property type="nucleotide sequence ID" value="NZ_CP034539.1"/>
</dbReference>